<gene>
    <name evidence="3" type="ORF">Rsw2DRAFT_0839</name>
</gene>
<dbReference type="STRING" id="371731.Rsw2DRAFT_0839"/>
<dbReference type="InterPro" id="IPR021869">
    <property type="entry name" value="RNase_Zc3h12_NYN"/>
</dbReference>
<dbReference type="Gene3D" id="3.40.50.11980">
    <property type="match status" value="1"/>
</dbReference>
<organism evidence="3 4">
    <name type="scientific">Rhodobacter ferrooxidans</name>
    <dbReference type="NCBI Taxonomy" id="371731"/>
    <lineage>
        <taxon>Bacteria</taxon>
        <taxon>Pseudomonadati</taxon>
        <taxon>Pseudomonadota</taxon>
        <taxon>Alphaproteobacteria</taxon>
        <taxon>Rhodobacterales</taxon>
        <taxon>Rhodobacter group</taxon>
        <taxon>Rhodobacter</taxon>
    </lineage>
</organism>
<dbReference type="eggNOG" id="ENOG5031TDE">
    <property type="taxonomic scope" value="Bacteria"/>
</dbReference>
<keyword evidence="1" id="KW-0812">Transmembrane</keyword>
<evidence type="ECO:0000313" key="3">
    <source>
        <dbReference type="EMBL" id="EEW26149.1"/>
    </source>
</evidence>
<comment type="caution">
    <text evidence="3">The sequence shown here is derived from an EMBL/GenBank/DDBJ whole genome shotgun (WGS) entry which is preliminary data.</text>
</comment>
<dbReference type="Proteomes" id="UP000010121">
    <property type="component" value="Unassembled WGS sequence"/>
</dbReference>
<evidence type="ECO:0000313" key="4">
    <source>
        <dbReference type="Proteomes" id="UP000010121"/>
    </source>
</evidence>
<protein>
    <recommendedName>
        <fullName evidence="2">RNase NYN domain-containing protein</fullName>
    </recommendedName>
</protein>
<reference evidence="3 4" key="1">
    <citation type="submission" date="2009-08" db="EMBL/GenBank/DDBJ databases">
        <title>The draft genome of Rhodobacter sp. SW2.</title>
        <authorList>
            <consortium name="US DOE Joint Genome Institute (JGI-PGF)"/>
            <person name="Lucas S."/>
            <person name="Copeland A."/>
            <person name="Lapidus A."/>
            <person name="Glavina del Rio T."/>
            <person name="Tice H."/>
            <person name="Bruce D."/>
            <person name="Goodwin L."/>
            <person name="Pitluck S."/>
            <person name="Larimer F."/>
            <person name="Land M.L."/>
            <person name="Hauser L."/>
            <person name="Emerson D."/>
        </authorList>
    </citation>
    <scope>NUCLEOTIDE SEQUENCE [LARGE SCALE GENOMIC DNA]</scope>
    <source>
        <strain evidence="3 4">SW2</strain>
    </source>
</reference>
<dbReference type="OrthoDB" id="5196680at2"/>
<keyword evidence="1" id="KW-0472">Membrane</keyword>
<keyword evidence="1" id="KW-1133">Transmembrane helix</keyword>
<feature type="transmembrane region" description="Helical" evidence="1">
    <location>
        <begin position="28"/>
        <end position="47"/>
    </location>
</feature>
<dbReference type="Pfam" id="PF11977">
    <property type="entry name" value="RNase_Zc3h12a"/>
    <property type="match status" value="1"/>
</dbReference>
<keyword evidence="4" id="KW-1185">Reference proteome</keyword>
<proteinExistence type="predicted"/>
<sequence>MIVPFILLLAALAGIVAALALPGMSDLLLLAGPCALASLILLLQGWLRRPAKAPEKPRAARKPSIRSRQPANAAPKWIVIDGSNVMHWKDEVPQIGTVQEVVKHLTGLGYAPGVVFDANAGYKITGSYQHDGALGRLLGLPEERVMVVAKGTPADPTILAAARDLGARVVSNDRYRDWAETYPEVLTPGHVLRGGYRDGKLWLDA</sequence>
<feature type="domain" description="RNase NYN" evidence="2">
    <location>
        <begin position="77"/>
        <end position="183"/>
    </location>
</feature>
<name>C8RYG1_9RHOB</name>
<dbReference type="RefSeq" id="WP_008028376.1">
    <property type="nucleotide sequence ID" value="NZ_ACYY01000004.1"/>
</dbReference>
<accession>C8RYG1</accession>
<dbReference type="AlphaFoldDB" id="C8RYG1"/>
<evidence type="ECO:0000256" key="1">
    <source>
        <dbReference type="SAM" id="Phobius"/>
    </source>
</evidence>
<dbReference type="EMBL" id="ACYY01000004">
    <property type="protein sequence ID" value="EEW26149.1"/>
    <property type="molecule type" value="Genomic_DNA"/>
</dbReference>
<evidence type="ECO:0000259" key="2">
    <source>
        <dbReference type="Pfam" id="PF11977"/>
    </source>
</evidence>